<sequence length="353" mass="38156">MEIRDLETFLAVMSTGSITGAARLLDRSQSQVTRLIQDLETSLGFPLFERNGPKIAPTDQGIAFHDDAERFVCGIGHLGDRAKAIAAREPEPIELAATPAFASGIIPLALAELSEERLPHVIHLRSMPAEAAVQSVLARTADFCVTSLPAEQPGLKVQGFFEGRCVAAVAPHDPLAVQAVISIADIADRTLVTMANPFRLRHHVDQALEAANVRPKRVIATNAAMNAVQIASTGLGVAIIEPATAFGLLSAPVAIRPLDVNIPFLWAIFSAGARPLSACAHELIERIVRIASERMPDFISHDPRQMARISDRTFAGKSARSASQPDIKRSRGRLEESARERNMSLPKSKRRVT</sequence>
<accession>A0ACD4D5B9</accession>
<gene>
    <name evidence="1" type="ORF">N8E88_12945</name>
</gene>
<dbReference type="EMBL" id="CP104973">
    <property type="protein sequence ID" value="UXN61010.1"/>
    <property type="molecule type" value="Genomic_DNA"/>
</dbReference>
<name>A0ACD4D5B9_9HYPH</name>
<protein>
    <submittedName>
        <fullName evidence="1">LysR family transcriptional regulator</fullName>
    </submittedName>
</protein>
<proteinExistence type="predicted"/>
<evidence type="ECO:0000313" key="1">
    <source>
        <dbReference type="EMBL" id="UXN61010.1"/>
    </source>
</evidence>
<organism evidence="1 2">
    <name type="scientific">Phyllobacterium zundukense</name>
    <dbReference type="NCBI Taxonomy" id="1867719"/>
    <lineage>
        <taxon>Bacteria</taxon>
        <taxon>Pseudomonadati</taxon>
        <taxon>Pseudomonadota</taxon>
        <taxon>Alphaproteobacteria</taxon>
        <taxon>Hyphomicrobiales</taxon>
        <taxon>Phyllobacteriaceae</taxon>
        <taxon>Phyllobacterium</taxon>
    </lineage>
</organism>
<dbReference type="Proteomes" id="UP001061991">
    <property type="component" value="Chromosome"/>
</dbReference>
<keyword evidence="2" id="KW-1185">Reference proteome</keyword>
<evidence type="ECO:0000313" key="2">
    <source>
        <dbReference type="Proteomes" id="UP001061991"/>
    </source>
</evidence>
<reference evidence="1" key="1">
    <citation type="submission" date="2022-09" db="EMBL/GenBank/DDBJ databases">
        <title>Interaction between co-microsymbionts with complementary sets of symbiotic genes in legume-rhizobium systems.</title>
        <authorList>
            <person name="Safronova V."/>
            <person name="Sazanova A."/>
            <person name="Afonin A."/>
            <person name="Chirak E."/>
        </authorList>
    </citation>
    <scope>NUCLEOTIDE SEQUENCE</scope>
    <source>
        <strain evidence="1">A18/3m</strain>
    </source>
</reference>